<organism evidence="8 9">
    <name type="scientific">Entotheonella factor</name>
    <dbReference type="NCBI Taxonomy" id="1429438"/>
    <lineage>
        <taxon>Bacteria</taxon>
        <taxon>Pseudomonadati</taxon>
        <taxon>Nitrospinota/Tectimicrobiota group</taxon>
        <taxon>Candidatus Tectimicrobiota</taxon>
        <taxon>Candidatus Entotheonellia</taxon>
        <taxon>Candidatus Entotheonellales</taxon>
        <taxon>Candidatus Entotheonellaceae</taxon>
        <taxon>Candidatus Entotheonella</taxon>
    </lineage>
</organism>
<sequence length="142" mass="16087">MIYLLDTDHISLIQRESGEAYHTLVTHMAQHSPTDIAFSIVSMHEQVLGCHTFINRARRSSDVIEGYDMLAQVLRDFSAVPVLPFDVSAAIVFDRLVDQRVRIGRMDLRIASIALSRDMVSVTRNASDFSKVPGLRIEDWSR</sequence>
<evidence type="ECO:0000256" key="3">
    <source>
        <dbReference type="ARBA" id="ARBA00022722"/>
    </source>
</evidence>
<evidence type="ECO:0000256" key="7">
    <source>
        <dbReference type="ARBA" id="ARBA00038093"/>
    </source>
</evidence>
<gene>
    <name evidence="8" type="ORF">ETSY1_08000</name>
</gene>
<reference evidence="8 9" key="1">
    <citation type="journal article" date="2014" name="Nature">
        <title>An environmental bacterial taxon with a large and distinct metabolic repertoire.</title>
        <authorList>
            <person name="Wilson M.C."/>
            <person name="Mori T."/>
            <person name="Ruckert C."/>
            <person name="Uria A.R."/>
            <person name="Helf M.J."/>
            <person name="Takada K."/>
            <person name="Gernert C."/>
            <person name="Steffens U.A."/>
            <person name="Heycke N."/>
            <person name="Schmitt S."/>
            <person name="Rinke C."/>
            <person name="Helfrich E.J."/>
            <person name="Brachmann A.O."/>
            <person name="Gurgui C."/>
            <person name="Wakimoto T."/>
            <person name="Kracht M."/>
            <person name="Crusemann M."/>
            <person name="Hentschel U."/>
            <person name="Abe I."/>
            <person name="Matsunaga S."/>
            <person name="Kalinowski J."/>
            <person name="Takeyama H."/>
            <person name="Piel J."/>
        </authorList>
    </citation>
    <scope>NUCLEOTIDE SEQUENCE [LARGE SCALE GENOMIC DNA]</scope>
    <source>
        <strain evidence="9">TSY1</strain>
    </source>
</reference>
<evidence type="ECO:0008006" key="10">
    <source>
        <dbReference type="Google" id="ProtNLM"/>
    </source>
</evidence>
<comment type="similarity">
    <text evidence="7">Belongs to the PINc/VapC protein family.</text>
</comment>
<dbReference type="HOGENOM" id="CLU_118482_2_0_7"/>
<dbReference type="EMBL" id="AZHW01000252">
    <property type="protein sequence ID" value="ETX01262.1"/>
    <property type="molecule type" value="Genomic_DNA"/>
</dbReference>
<dbReference type="PANTHER" id="PTHR33653">
    <property type="entry name" value="RIBONUCLEASE VAPC2"/>
    <property type="match status" value="1"/>
</dbReference>
<comment type="caution">
    <text evidence="8">The sequence shown here is derived from an EMBL/GenBank/DDBJ whole genome shotgun (WGS) entry which is preliminary data.</text>
</comment>
<evidence type="ECO:0000313" key="8">
    <source>
        <dbReference type="EMBL" id="ETX01262.1"/>
    </source>
</evidence>
<evidence type="ECO:0000256" key="1">
    <source>
        <dbReference type="ARBA" id="ARBA00001946"/>
    </source>
</evidence>
<evidence type="ECO:0000256" key="6">
    <source>
        <dbReference type="ARBA" id="ARBA00022842"/>
    </source>
</evidence>
<dbReference type="GO" id="GO:0016787">
    <property type="term" value="F:hydrolase activity"/>
    <property type="evidence" value="ECO:0007669"/>
    <property type="project" value="UniProtKB-KW"/>
</dbReference>
<dbReference type="PATRIC" id="fig|1429438.4.peg.1706"/>
<keyword evidence="3" id="KW-0540">Nuclease</keyword>
<dbReference type="AlphaFoldDB" id="W4LUY3"/>
<accession>W4LUY3</accession>
<evidence type="ECO:0000313" key="9">
    <source>
        <dbReference type="Proteomes" id="UP000019141"/>
    </source>
</evidence>
<evidence type="ECO:0000256" key="4">
    <source>
        <dbReference type="ARBA" id="ARBA00022723"/>
    </source>
</evidence>
<dbReference type="InterPro" id="IPR050556">
    <property type="entry name" value="Type_II_TA_system_RNase"/>
</dbReference>
<keyword evidence="5" id="KW-0378">Hydrolase</keyword>
<evidence type="ECO:0000256" key="5">
    <source>
        <dbReference type="ARBA" id="ARBA00022801"/>
    </source>
</evidence>
<keyword evidence="2" id="KW-1277">Toxin-antitoxin system</keyword>
<keyword evidence="6" id="KW-0460">Magnesium</keyword>
<evidence type="ECO:0000256" key="2">
    <source>
        <dbReference type="ARBA" id="ARBA00022649"/>
    </source>
</evidence>
<dbReference type="Proteomes" id="UP000019141">
    <property type="component" value="Unassembled WGS sequence"/>
</dbReference>
<dbReference type="PANTHER" id="PTHR33653:SF1">
    <property type="entry name" value="RIBONUCLEASE VAPC2"/>
    <property type="match status" value="1"/>
</dbReference>
<dbReference type="SUPFAM" id="SSF88723">
    <property type="entry name" value="PIN domain-like"/>
    <property type="match status" value="1"/>
</dbReference>
<dbReference type="CDD" id="cd09881">
    <property type="entry name" value="PIN_VapC4-5_FitB-like"/>
    <property type="match status" value="1"/>
</dbReference>
<dbReference type="GO" id="GO:0004518">
    <property type="term" value="F:nuclease activity"/>
    <property type="evidence" value="ECO:0007669"/>
    <property type="project" value="UniProtKB-KW"/>
</dbReference>
<dbReference type="InterPro" id="IPR029060">
    <property type="entry name" value="PIN-like_dom_sf"/>
</dbReference>
<comment type="cofactor">
    <cofactor evidence="1">
        <name>Mg(2+)</name>
        <dbReference type="ChEBI" id="CHEBI:18420"/>
    </cofactor>
</comment>
<keyword evidence="4" id="KW-0479">Metal-binding</keyword>
<name>W4LUY3_ENTF1</name>
<proteinExistence type="inferred from homology"/>
<protein>
    <recommendedName>
        <fullName evidence="10">PIN domain-containing protein</fullName>
    </recommendedName>
</protein>
<dbReference type="GO" id="GO:0046872">
    <property type="term" value="F:metal ion binding"/>
    <property type="evidence" value="ECO:0007669"/>
    <property type="project" value="UniProtKB-KW"/>
</dbReference>
<dbReference type="Gene3D" id="3.40.50.1010">
    <property type="entry name" value="5'-nuclease"/>
    <property type="match status" value="1"/>
</dbReference>
<keyword evidence="9" id="KW-1185">Reference proteome</keyword>